<organism evidence="1 2">
    <name type="scientific">Thalassolituus marinus</name>
    <dbReference type="NCBI Taxonomy" id="671053"/>
    <lineage>
        <taxon>Bacteria</taxon>
        <taxon>Pseudomonadati</taxon>
        <taxon>Pseudomonadota</taxon>
        <taxon>Gammaproteobacteria</taxon>
        <taxon>Oceanospirillales</taxon>
        <taxon>Oceanospirillaceae</taxon>
        <taxon>Thalassolituus</taxon>
    </lineage>
</organism>
<dbReference type="RefSeq" id="WP_225677392.1">
    <property type="nucleotide sequence ID" value="NZ_JAEDAH010000105.1"/>
</dbReference>
<protein>
    <submittedName>
        <fullName evidence="1">Uncharacterized protein</fullName>
    </submittedName>
</protein>
<reference evidence="1 2" key="1">
    <citation type="submission" date="2020-12" db="EMBL/GenBank/DDBJ databases">
        <title>Novel Thalassolituus-related marine hydrocarbonoclastic bacteria mediated algae-derived hydrocarbons mineralization in twilight zone of the northern South China Sea.</title>
        <authorList>
            <person name="Dong C."/>
        </authorList>
    </citation>
    <scope>NUCLEOTIDE SEQUENCE [LARGE SCALE GENOMIC DNA]</scope>
    <source>
        <strain evidence="1 2">IMCC1826</strain>
    </source>
</reference>
<proteinExistence type="predicted"/>
<gene>
    <name evidence="1" type="ORF">I9W95_17765</name>
</gene>
<keyword evidence="2" id="KW-1185">Reference proteome</keyword>
<comment type="caution">
    <text evidence="1">The sequence shown here is derived from an EMBL/GenBank/DDBJ whole genome shotgun (WGS) entry which is preliminary data.</text>
</comment>
<sequence>MTTPTSLSRSAFVDILGCTLARWYWDEQDEINSFSSADYRAADLGLLRQILPKRPESQYGADVFSVVLKATKQVWKDQTAKRSVMVKYRTCSLVAKALQIPTMRAWNTLVQESLSLNDLPFPVSPNKRYVDEWSGWPAFLGMGVVQFFSYDQARSLVAKLQIKTVQEYRDYIASGLADSRMPSRPDSVYSDVWAGWPAFLTSRFVTYTEAKELIAPFALKGEQQYRLLGTKGERPEGIPSHPATFYAGEWEGWSAFLGGAVKKRKAK</sequence>
<accession>A0ABS7ZUM6</accession>
<dbReference type="EMBL" id="JAEDAH010000105">
    <property type="protein sequence ID" value="MCA6065449.1"/>
    <property type="molecule type" value="Genomic_DNA"/>
</dbReference>
<evidence type="ECO:0000313" key="1">
    <source>
        <dbReference type="EMBL" id="MCA6065449.1"/>
    </source>
</evidence>
<dbReference type="InterPro" id="IPR028229">
    <property type="entry name" value="Integrase_rpt"/>
</dbReference>
<dbReference type="Pfam" id="PF14882">
    <property type="entry name" value="INT_rpt"/>
    <property type="match status" value="2"/>
</dbReference>
<dbReference type="Proteomes" id="UP000714380">
    <property type="component" value="Unassembled WGS sequence"/>
</dbReference>
<evidence type="ECO:0000313" key="2">
    <source>
        <dbReference type="Proteomes" id="UP000714380"/>
    </source>
</evidence>
<name>A0ABS7ZUM6_9GAMM</name>